<dbReference type="EMBL" id="GBXM01088866">
    <property type="protein sequence ID" value="JAH19711.1"/>
    <property type="molecule type" value="Transcribed_RNA"/>
</dbReference>
<reference evidence="1" key="1">
    <citation type="submission" date="2014-11" db="EMBL/GenBank/DDBJ databases">
        <authorList>
            <person name="Amaro Gonzalez C."/>
        </authorList>
    </citation>
    <scope>NUCLEOTIDE SEQUENCE</scope>
</reference>
<protein>
    <submittedName>
        <fullName evidence="1">Uncharacterized protein</fullName>
    </submittedName>
</protein>
<dbReference type="AlphaFoldDB" id="A0A0E9QRX4"/>
<sequence length="32" mass="3456">MGKQKGGWSFKTAFPQTRCPSPVWTGSSLSVV</sequence>
<accession>A0A0E9QRX4</accession>
<reference evidence="1" key="2">
    <citation type="journal article" date="2015" name="Fish Shellfish Immunol.">
        <title>Early steps in the European eel (Anguilla anguilla)-Vibrio vulnificus interaction in the gills: Role of the RtxA13 toxin.</title>
        <authorList>
            <person name="Callol A."/>
            <person name="Pajuelo D."/>
            <person name="Ebbesson L."/>
            <person name="Teles M."/>
            <person name="MacKenzie S."/>
            <person name="Amaro C."/>
        </authorList>
    </citation>
    <scope>NUCLEOTIDE SEQUENCE</scope>
</reference>
<name>A0A0E9QRX4_ANGAN</name>
<proteinExistence type="predicted"/>
<organism evidence="1">
    <name type="scientific">Anguilla anguilla</name>
    <name type="common">European freshwater eel</name>
    <name type="synonym">Muraena anguilla</name>
    <dbReference type="NCBI Taxonomy" id="7936"/>
    <lineage>
        <taxon>Eukaryota</taxon>
        <taxon>Metazoa</taxon>
        <taxon>Chordata</taxon>
        <taxon>Craniata</taxon>
        <taxon>Vertebrata</taxon>
        <taxon>Euteleostomi</taxon>
        <taxon>Actinopterygii</taxon>
        <taxon>Neopterygii</taxon>
        <taxon>Teleostei</taxon>
        <taxon>Anguilliformes</taxon>
        <taxon>Anguillidae</taxon>
        <taxon>Anguilla</taxon>
    </lineage>
</organism>
<evidence type="ECO:0000313" key="1">
    <source>
        <dbReference type="EMBL" id="JAH19711.1"/>
    </source>
</evidence>